<feature type="transmembrane region" description="Helical" evidence="6">
    <location>
        <begin position="67"/>
        <end position="85"/>
    </location>
</feature>
<feature type="transmembrane region" description="Helical" evidence="6">
    <location>
        <begin position="119"/>
        <end position="139"/>
    </location>
</feature>
<keyword evidence="4 6" id="KW-1133">Transmembrane helix</keyword>
<feature type="transmembrane region" description="Helical" evidence="6">
    <location>
        <begin position="369"/>
        <end position="387"/>
    </location>
</feature>
<dbReference type="SUPFAM" id="SSF103473">
    <property type="entry name" value="MFS general substrate transporter"/>
    <property type="match status" value="1"/>
</dbReference>
<dbReference type="InterPro" id="IPR011701">
    <property type="entry name" value="MFS"/>
</dbReference>
<feature type="transmembrane region" description="Helical" evidence="6">
    <location>
        <begin position="399"/>
        <end position="419"/>
    </location>
</feature>
<feature type="transmembrane region" description="Helical" evidence="6">
    <location>
        <begin position="185"/>
        <end position="204"/>
    </location>
</feature>
<feature type="transmembrane region" description="Helical" evidence="6">
    <location>
        <begin position="269"/>
        <end position="291"/>
    </location>
</feature>
<dbReference type="PANTHER" id="PTHR23513:SF6">
    <property type="entry name" value="MAJOR FACILITATOR SUPERFAMILY ASSOCIATED DOMAIN-CONTAINING PROTEIN"/>
    <property type="match status" value="1"/>
</dbReference>
<dbReference type="RefSeq" id="WP_388347343.1">
    <property type="nucleotide sequence ID" value="NZ_JBIAFJ010000011.1"/>
</dbReference>
<dbReference type="Pfam" id="PF07690">
    <property type="entry name" value="MFS_1"/>
    <property type="match status" value="1"/>
</dbReference>
<dbReference type="EMBL" id="JBIAFJ010000011">
    <property type="protein sequence ID" value="MFE9170837.1"/>
    <property type="molecule type" value="Genomic_DNA"/>
</dbReference>
<evidence type="ECO:0000256" key="3">
    <source>
        <dbReference type="ARBA" id="ARBA00022692"/>
    </source>
</evidence>
<keyword evidence="5 6" id="KW-0472">Membrane</keyword>
<dbReference type="Gene3D" id="1.20.1250.20">
    <property type="entry name" value="MFS general substrate transporter like domains"/>
    <property type="match status" value="1"/>
</dbReference>
<protein>
    <submittedName>
        <fullName evidence="7">MFS transporter</fullName>
    </submittedName>
</protein>
<feature type="transmembrane region" description="Helical" evidence="6">
    <location>
        <begin position="92"/>
        <end position="113"/>
    </location>
</feature>
<dbReference type="Proteomes" id="UP001601197">
    <property type="component" value="Unassembled WGS sequence"/>
</dbReference>
<evidence type="ECO:0000256" key="5">
    <source>
        <dbReference type="ARBA" id="ARBA00023136"/>
    </source>
</evidence>
<evidence type="ECO:0000256" key="2">
    <source>
        <dbReference type="ARBA" id="ARBA00022475"/>
    </source>
</evidence>
<dbReference type="PANTHER" id="PTHR23513">
    <property type="entry name" value="INTEGRAL MEMBRANE EFFLUX PROTEIN-RELATED"/>
    <property type="match status" value="1"/>
</dbReference>
<keyword evidence="8" id="KW-1185">Reference proteome</keyword>
<feature type="transmembrane region" description="Helical" evidence="6">
    <location>
        <begin position="327"/>
        <end position="349"/>
    </location>
</feature>
<reference evidence="7 8" key="1">
    <citation type="submission" date="2024-10" db="EMBL/GenBank/DDBJ databases">
        <title>The Natural Products Discovery Center: Release of the First 8490 Sequenced Strains for Exploring Actinobacteria Biosynthetic Diversity.</title>
        <authorList>
            <person name="Kalkreuter E."/>
            <person name="Kautsar S.A."/>
            <person name="Yang D."/>
            <person name="Bader C.D."/>
            <person name="Teijaro C.N."/>
            <person name="Fluegel L."/>
            <person name="Davis C.M."/>
            <person name="Simpson J.R."/>
            <person name="Lauterbach L."/>
            <person name="Steele A.D."/>
            <person name="Gui C."/>
            <person name="Meng S."/>
            <person name="Li G."/>
            <person name="Viehrig K."/>
            <person name="Ye F."/>
            <person name="Su P."/>
            <person name="Kiefer A.F."/>
            <person name="Nichols A."/>
            <person name="Cepeda A.J."/>
            <person name="Yan W."/>
            <person name="Fan B."/>
            <person name="Jiang Y."/>
            <person name="Adhikari A."/>
            <person name="Zheng C.-J."/>
            <person name="Schuster L."/>
            <person name="Cowan T.M."/>
            <person name="Smanski M.J."/>
            <person name="Chevrette M.G."/>
            <person name="De Carvalho L.P.S."/>
            <person name="Shen B."/>
        </authorList>
    </citation>
    <scope>NUCLEOTIDE SEQUENCE [LARGE SCALE GENOMIC DNA]</scope>
    <source>
        <strain evidence="7 8">NPDC007147</strain>
    </source>
</reference>
<evidence type="ECO:0000256" key="6">
    <source>
        <dbReference type="SAM" id="Phobius"/>
    </source>
</evidence>
<dbReference type="InterPro" id="IPR036259">
    <property type="entry name" value="MFS_trans_sf"/>
</dbReference>
<evidence type="ECO:0000256" key="1">
    <source>
        <dbReference type="ARBA" id="ARBA00004651"/>
    </source>
</evidence>
<comment type="caution">
    <text evidence="7">The sequence shown here is derived from an EMBL/GenBank/DDBJ whole genome shotgun (WGS) entry which is preliminary data.</text>
</comment>
<accession>A0ABW6KUD8</accession>
<feature type="transmembrane region" description="Helical" evidence="6">
    <location>
        <begin position="303"/>
        <end position="321"/>
    </location>
</feature>
<organism evidence="7 8">
    <name type="scientific">Streptomyces kebangsaanensis</name>
    <dbReference type="NCBI Taxonomy" id="864058"/>
    <lineage>
        <taxon>Bacteria</taxon>
        <taxon>Bacillati</taxon>
        <taxon>Actinomycetota</taxon>
        <taxon>Actinomycetes</taxon>
        <taxon>Kitasatosporales</taxon>
        <taxon>Streptomycetaceae</taxon>
        <taxon>Streptomyces</taxon>
    </lineage>
</organism>
<evidence type="ECO:0000256" key="4">
    <source>
        <dbReference type="ARBA" id="ARBA00022989"/>
    </source>
</evidence>
<keyword evidence="3 6" id="KW-0812">Transmembrane</keyword>
<feature type="transmembrane region" description="Helical" evidence="6">
    <location>
        <begin position="246"/>
        <end position="263"/>
    </location>
</feature>
<gene>
    <name evidence="7" type="ORF">ACFYNZ_15135</name>
</gene>
<keyword evidence="2" id="KW-1003">Cell membrane</keyword>
<sequence length="439" mass="46110">MTDSGNGTPADTPERKGGALWRDAEFMKFWTGEGISQVGAQVTTLALPLTAVLTLDASSSEVGLVNAASYAPFLLVTLLVGVWVDRVRRRPLMIMANVGRALLVTAVPLLAVADLLRIEFVYVAALFIGTLTVVFDVAYQSYLPTLIGKEHLVEGNSKLQGTSSLAQIGGPGLAGLLIGWVTAPYALLINGGSYLVSVITLLAVRRAEPRPPAAERRTGLWRSVGEGIRIIWDNTHLRACALQSGLYNLCWMSLQTVFVLYAARRLELSPGMIGLLLGTGAVGSLGGSLLAKDLKRALGLGPAILGALVLCCVAPAIIPLAPANGGIISLALFVTAFALIGAGGTMANIHIISLRQSITPDELLGRMNAGYRFVSWGTLPLGALVGGRLGDVIGLRPTLFVTAGAFLSAVLVVLASPVWRLKDFPEQIAPRSETAAVTS</sequence>
<proteinExistence type="predicted"/>
<dbReference type="CDD" id="cd06173">
    <property type="entry name" value="MFS_MefA_like"/>
    <property type="match status" value="1"/>
</dbReference>
<name>A0ABW6KUD8_9ACTN</name>
<comment type="subcellular location">
    <subcellularLocation>
        <location evidence="1">Cell membrane</location>
        <topology evidence="1">Multi-pass membrane protein</topology>
    </subcellularLocation>
</comment>
<evidence type="ECO:0000313" key="8">
    <source>
        <dbReference type="Proteomes" id="UP001601197"/>
    </source>
</evidence>
<evidence type="ECO:0000313" key="7">
    <source>
        <dbReference type="EMBL" id="MFE9170837.1"/>
    </source>
</evidence>